<proteinExistence type="predicted"/>
<accession>A0AAU9JFL5</accession>
<keyword evidence="1" id="KW-0001">2Fe-2S</keyword>
<evidence type="ECO:0000256" key="5">
    <source>
        <dbReference type="ARBA" id="ARBA00034078"/>
    </source>
</evidence>
<dbReference type="SMART" id="SM00704">
    <property type="entry name" value="ZnF_CDGSH"/>
    <property type="match status" value="2"/>
</dbReference>
<reference evidence="7" key="1">
    <citation type="submission" date="2021-09" db="EMBL/GenBank/DDBJ databases">
        <authorList>
            <consortium name="AG Swart"/>
            <person name="Singh M."/>
            <person name="Singh A."/>
            <person name="Seah K."/>
            <person name="Emmerich C."/>
        </authorList>
    </citation>
    <scope>NUCLEOTIDE SEQUENCE</scope>
    <source>
        <strain evidence="7">ATCC30299</strain>
    </source>
</reference>
<dbReference type="InterPro" id="IPR052950">
    <property type="entry name" value="CISD"/>
</dbReference>
<evidence type="ECO:0000313" key="7">
    <source>
        <dbReference type="EMBL" id="CAG9324776.1"/>
    </source>
</evidence>
<gene>
    <name evidence="7" type="ORF">BSTOLATCC_MIC36556</name>
</gene>
<comment type="caution">
    <text evidence="7">The sequence shown here is derived from an EMBL/GenBank/DDBJ whole genome shotgun (WGS) entry which is preliminary data.</text>
</comment>
<dbReference type="PANTHER" id="PTHR46491">
    <property type="entry name" value="CDGSH IRON SULFUR DOMAIN PROTEIN HOMOLOG"/>
    <property type="match status" value="1"/>
</dbReference>
<dbReference type="EMBL" id="CAJZBQ010000036">
    <property type="protein sequence ID" value="CAG9324776.1"/>
    <property type="molecule type" value="Genomic_DNA"/>
</dbReference>
<sequence>MSQEDNPPFRNPHNAIGVPGILKVHRKDLEKKKLDIRISNEKYLRDHPELTVMLQIFMRETLNEHPENVLQFAGWFFDREELRDIVNWGLQQQSPAEMEILKQKGHPQKGPYAVELEPGVKYFYCDCGKSKTQPFCDGSHQGSIFAPIQFEVSEKKTYYLCGCKCSKNKQFCDGTHNDLDW</sequence>
<dbReference type="SUPFAM" id="SSF47391">
    <property type="entry name" value="Dimerization-anchoring domain of cAMP-dependent PK regulatory subunit"/>
    <property type="match status" value="1"/>
</dbReference>
<name>A0AAU9JFL5_9CILI</name>
<keyword evidence="8" id="KW-1185">Reference proteome</keyword>
<dbReference type="Proteomes" id="UP001162131">
    <property type="component" value="Unassembled WGS sequence"/>
</dbReference>
<dbReference type="InterPro" id="IPR059162">
    <property type="entry name" value="RIIAD1"/>
</dbReference>
<dbReference type="GO" id="GO:0046872">
    <property type="term" value="F:metal ion binding"/>
    <property type="evidence" value="ECO:0007669"/>
    <property type="project" value="UniProtKB-KW"/>
</dbReference>
<dbReference type="AlphaFoldDB" id="A0AAU9JFL5"/>
<dbReference type="PANTHER" id="PTHR46491:SF3">
    <property type="entry name" value="CDGSH IRON-SULFUR DOMAIN-CONTAINING PROTEIN 3, MITOCHONDRIAL"/>
    <property type="match status" value="1"/>
</dbReference>
<feature type="domain" description="Iron-binding zinc finger CDGSH type" evidence="6">
    <location>
        <begin position="147"/>
        <end position="180"/>
    </location>
</feature>
<dbReference type="InterPro" id="IPR018967">
    <property type="entry name" value="FeS-contain_CDGSH-typ"/>
</dbReference>
<feature type="domain" description="Iron-binding zinc finger CDGSH type" evidence="6">
    <location>
        <begin position="109"/>
        <end position="146"/>
    </location>
</feature>
<organism evidence="7 8">
    <name type="scientific">Blepharisma stoltei</name>
    <dbReference type="NCBI Taxonomy" id="1481888"/>
    <lineage>
        <taxon>Eukaryota</taxon>
        <taxon>Sar</taxon>
        <taxon>Alveolata</taxon>
        <taxon>Ciliophora</taxon>
        <taxon>Postciliodesmatophora</taxon>
        <taxon>Heterotrichea</taxon>
        <taxon>Heterotrichida</taxon>
        <taxon>Blepharismidae</taxon>
        <taxon>Blepharisma</taxon>
    </lineage>
</organism>
<dbReference type="GO" id="GO:0005739">
    <property type="term" value="C:mitochondrion"/>
    <property type="evidence" value="ECO:0007669"/>
    <property type="project" value="TreeGrafter"/>
</dbReference>
<dbReference type="Pfam" id="PF09360">
    <property type="entry name" value="zf-CDGSH"/>
    <property type="match status" value="1"/>
</dbReference>
<evidence type="ECO:0000256" key="1">
    <source>
        <dbReference type="ARBA" id="ARBA00022714"/>
    </source>
</evidence>
<keyword evidence="3" id="KW-0408">Iron</keyword>
<evidence type="ECO:0000313" key="8">
    <source>
        <dbReference type="Proteomes" id="UP001162131"/>
    </source>
</evidence>
<dbReference type="InterPro" id="IPR042216">
    <property type="entry name" value="MitoNEET_CISD"/>
</dbReference>
<dbReference type="Gene3D" id="3.40.5.90">
    <property type="entry name" value="CDGSH iron-sulfur domain, mitoNEET-type"/>
    <property type="match status" value="2"/>
</dbReference>
<dbReference type="GO" id="GO:0051537">
    <property type="term" value="F:2 iron, 2 sulfur cluster binding"/>
    <property type="evidence" value="ECO:0007669"/>
    <property type="project" value="UniProtKB-KW"/>
</dbReference>
<evidence type="ECO:0000259" key="6">
    <source>
        <dbReference type="SMART" id="SM00704"/>
    </source>
</evidence>
<protein>
    <recommendedName>
        <fullName evidence="6">Iron-binding zinc finger CDGSH type domain-containing protein</fullName>
    </recommendedName>
</protein>
<evidence type="ECO:0000256" key="4">
    <source>
        <dbReference type="ARBA" id="ARBA00023014"/>
    </source>
</evidence>
<evidence type="ECO:0000256" key="3">
    <source>
        <dbReference type="ARBA" id="ARBA00023004"/>
    </source>
</evidence>
<comment type="cofactor">
    <cofactor evidence="5">
        <name>[2Fe-2S] cluster</name>
        <dbReference type="ChEBI" id="CHEBI:190135"/>
    </cofactor>
</comment>
<keyword evidence="4" id="KW-0411">Iron-sulfur</keyword>
<keyword evidence="2" id="KW-0479">Metal-binding</keyword>
<evidence type="ECO:0000256" key="2">
    <source>
        <dbReference type="ARBA" id="ARBA00022723"/>
    </source>
</evidence>
<dbReference type="CDD" id="cd22971">
    <property type="entry name" value="DD_RIIAD1"/>
    <property type="match status" value="1"/>
</dbReference>